<evidence type="ECO:0000256" key="3">
    <source>
        <dbReference type="SAM" id="MobiDB-lite"/>
    </source>
</evidence>
<feature type="compositionally biased region" description="Basic and acidic residues" evidence="3">
    <location>
        <begin position="214"/>
        <end position="228"/>
    </location>
</feature>
<proteinExistence type="predicted"/>
<feature type="compositionally biased region" description="Basic residues" evidence="3">
    <location>
        <begin position="229"/>
        <end position="239"/>
    </location>
</feature>
<dbReference type="GO" id="GO:0005730">
    <property type="term" value="C:nucleolus"/>
    <property type="evidence" value="ECO:0007669"/>
    <property type="project" value="UniProtKB-SubCell"/>
</dbReference>
<name>A0AAV9UEU3_9PEZI</name>
<evidence type="ECO:0000313" key="5">
    <source>
        <dbReference type="Proteomes" id="UP001375240"/>
    </source>
</evidence>
<dbReference type="EMBL" id="JAVHNQ010000009">
    <property type="protein sequence ID" value="KAK6338811.1"/>
    <property type="molecule type" value="Genomic_DNA"/>
</dbReference>
<keyword evidence="2" id="KW-0539">Nucleus</keyword>
<comment type="subcellular location">
    <subcellularLocation>
        <location evidence="1">Nucleus</location>
        <location evidence="1">Nucleolus</location>
    </subcellularLocation>
</comment>
<gene>
    <name evidence="4" type="ORF">TWF696_009620</name>
</gene>
<keyword evidence="5" id="KW-1185">Reference proteome</keyword>
<feature type="compositionally biased region" description="Basic and acidic residues" evidence="3">
    <location>
        <begin position="184"/>
        <end position="206"/>
    </location>
</feature>
<dbReference type="PANTHER" id="PTHR23149">
    <property type="entry name" value="G PATCH DOMAIN CONTAINING PROTEIN"/>
    <property type="match status" value="1"/>
</dbReference>
<dbReference type="Proteomes" id="UP001375240">
    <property type="component" value="Unassembled WGS sequence"/>
</dbReference>
<evidence type="ECO:0000256" key="2">
    <source>
        <dbReference type="ARBA" id="ARBA00023242"/>
    </source>
</evidence>
<evidence type="ECO:0008006" key="6">
    <source>
        <dbReference type="Google" id="ProtNLM"/>
    </source>
</evidence>
<organism evidence="4 5">
    <name type="scientific">Orbilia brochopaga</name>
    <dbReference type="NCBI Taxonomy" id="3140254"/>
    <lineage>
        <taxon>Eukaryota</taxon>
        <taxon>Fungi</taxon>
        <taxon>Dikarya</taxon>
        <taxon>Ascomycota</taxon>
        <taxon>Pezizomycotina</taxon>
        <taxon>Orbiliomycetes</taxon>
        <taxon>Orbiliales</taxon>
        <taxon>Orbiliaceae</taxon>
        <taxon>Orbilia</taxon>
    </lineage>
</organism>
<dbReference type="AlphaFoldDB" id="A0AAV9UEU3"/>
<dbReference type="InterPro" id="IPR050656">
    <property type="entry name" value="PINX1"/>
</dbReference>
<feature type="compositionally biased region" description="Basic and acidic residues" evidence="3">
    <location>
        <begin position="299"/>
        <end position="311"/>
    </location>
</feature>
<feature type="region of interest" description="Disordered" evidence="3">
    <location>
        <begin position="159"/>
        <end position="311"/>
    </location>
</feature>
<accession>A0AAV9UEU3</accession>
<evidence type="ECO:0000313" key="4">
    <source>
        <dbReference type="EMBL" id="KAK6338811.1"/>
    </source>
</evidence>
<dbReference type="PANTHER" id="PTHR23149:SF31">
    <property type="entry name" value="PROTEIN PXR1"/>
    <property type="match status" value="1"/>
</dbReference>
<comment type="caution">
    <text evidence="4">The sequence shown here is derived from an EMBL/GenBank/DDBJ whole genome shotgun (WGS) entry which is preliminary data.</text>
</comment>
<evidence type="ECO:0000256" key="1">
    <source>
        <dbReference type="ARBA" id="ARBA00004604"/>
    </source>
</evidence>
<sequence>MNAQSYLQSFGWTPGSSLGNPLSHLSTSSTSSSSYSNTRLTKRILTSTKNNTLGVGRKASNLNHADLWWEKAFDVSLKQLDVTKDTSAISRAEKEKVDNMNLFAELGGGRGFGGTAVGGTSEASKRVDANASLYRYFVRGAGLEGTITTLTTSQTLDLVENHRSSKKRKRDSLDPATDSTTLSKAERKAMKSERKILRAERRAAKIERRRLRTERKAAKDAKRQLKAEKKAKKSKKSKGSHISPESDDRTKLGVQSDSGIDLSSDETPLGDVPPSANAQSDPGKKKRGKASSSSINTSKADKPSKKEQSQL</sequence>
<reference evidence="4 5" key="1">
    <citation type="submission" date="2019-10" db="EMBL/GenBank/DDBJ databases">
        <authorList>
            <person name="Palmer J.M."/>
        </authorList>
    </citation>
    <scope>NUCLEOTIDE SEQUENCE [LARGE SCALE GENOMIC DNA]</scope>
    <source>
        <strain evidence="4 5">TWF696</strain>
    </source>
</reference>
<protein>
    <recommendedName>
        <fullName evidence="6">G-patch domain-containing protein</fullName>
    </recommendedName>
</protein>